<dbReference type="Proteomes" id="UP001562425">
    <property type="component" value="Unassembled WGS sequence"/>
</dbReference>
<dbReference type="EMBL" id="JBEHCU010011424">
    <property type="protein sequence ID" value="KAL1376750.1"/>
    <property type="molecule type" value="Genomic_DNA"/>
</dbReference>
<dbReference type="AlphaFoldDB" id="A0ABD1CK31"/>
<protein>
    <submittedName>
        <fullName evidence="2">Uncharacterized protein</fullName>
    </submittedName>
</protein>
<proteinExistence type="predicted"/>
<sequence>MVAFAKYLPILVQIYAVYGDYYTPSEEVEPAKKGSVVTSLLVSGGFPRPRTGLLAKLQPCGQPPRRQHRGRKPPVVPQPLDRATPVTCGLFDANAWPHRNLVAAAIFVDS</sequence>
<name>A0ABD1CK31_CULPP</name>
<keyword evidence="3" id="KW-1185">Reference proteome</keyword>
<organism evidence="2 3">
    <name type="scientific">Culex pipiens pipiens</name>
    <name type="common">Northern house mosquito</name>
    <dbReference type="NCBI Taxonomy" id="38569"/>
    <lineage>
        <taxon>Eukaryota</taxon>
        <taxon>Metazoa</taxon>
        <taxon>Ecdysozoa</taxon>
        <taxon>Arthropoda</taxon>
        <taxon>Hexapoda</taxon>
        <taxon>Insecta</taxon>
        <taxon>Pterygota</taxon>
        <taxon>Neoptera</taxon>
        <taxon>Endopterygota</taxon>
        <taxon>Diptera</taxon>
        <taxon>Nematocera</taxon>
        <taxon>Culicoidea</taxon>
        <taxon>Culicidae</taxon>
        <taxon>Culicinae</taxon>
        <taxon>Culicini</taxon>
        <taxon>Culex</taxon>
        <taxon>Culex</taxon>
    </lineage>
</organism>
<evidence type="ECO:0000313" key="3">
    <source>
        <dbReference type="Proteomes" id="UP001562425"/>
    </source>
</evidence>
<accession>A0ABD1CK31</accession>
<feature type="region of interest" description="Disordered" evidence="1">
    <location>
        <begin position="58"/>
        <end position="83"/>
    </location>
</feature>
<evidence type="ECO:0000256" key="1">
    <source>
        <dbReference type="SAM" id="MobiDB-lite"/>
    </source>
</evidence>
<evidence type="ECO:0000313" key="2">
    <source>
        <dbReference type="EMBL" id="KAL1376750.1"/>
    </source>
</evidence>
<gene>
    <name evidence="2" type="ORF">pipiens_016717</name>
</gene>
<reference evidence="2 3" key="1">
    <citation type="submission" date="2024-05" db="EMBL/GenBank/DDBJ databases">
        <title>Culex pipiens pipiens assembly and annotation.</title>
        <authorList>
            <person name="Alout H."/>
            <person name="Durand T."/>
        </authorList>
    </citation>
    <scope>NUCLEOTIDE SEQUENCE [LARGE SCALE GENOMIC DNA]</scope>
    <source>
        <strain evidence="2">HA-2024</strain>
        <tissue evidence="2">Whole body</tissue>
    </source>
</reference>
<comment type="caution">
    <text evidence="2">The sequence shown here is derived from an EMBL/GenBank/DDBJ whole genome shotgun (WGS) entry which is preliminary data.</text>
</comment>